<gene>
    <name evidence="2" type="ORF">C6W88_15775</name>
</gene>
<keyword evidence="3" id="KW-1185">Reference proteome</keyword>
<dbReference type="Proteomes" id="UP000241895">
    <property type="component" value="Unassembled WGS sequence"/>
</dbReference>
<accession>A0ABX5IY80</accession>
<evidence type="ECO:0000256" key="1">
    <source>
        <dbReference type="SAM" id="MobiDB-lite"/>
    </source>
</evidence>
<comment type="caution">
    <text evidence="2">The sequence shown here is derived from an EMBL/GenBank/DDBJ whole genome shotgun (WGS) entry which is preliminary data.</text>
</comment>
<reference evidence="2 3" key="1">
    <citation type="submission" date="2018-03" db="EMBL/GenBank/DDBJ databases">
        <authorList>
            <person name="Zhou J."/>
            <person name="Li X."/>
            <person name="Xue M."/>
            <person name="Yin J."/>
        </authorList>
    </citation>
    <scope>NUCLEOTIDE SEQUENCE [LARGE SCALE GENOMIC DNA]</scope>
    <source>
        <strain evidence="2 3">SYSU ZJ2214</strain>
    </source>
</reference>
<evidence type="ECO:0000313" key="2">
    <source>
        <dbReference type="EMBL" id="PTL93470.1"/>
    </source>
</evidence>
<sequence length="352" mass="40083">MTAVAEKESTELVTVPSKETALEVFKTDKGLDPYLATIREELDAFLAEPPTLDTAKGRQAYASMAHKIARSKTAIDNIGKELVADLKQLPKTIDAERKRWRDQLDAWRDEARGPLNEWEAAEEARKAQHQAGIERLDLLASDIPNLDSKELANCIAEAEAMAIGEHWEEYEAEAARTKDRVLSLLREGLAKRQAYEAEQAELARLRAEAEAREQKEREERIAREAEERARREAEAAAQAERDAAARREAEAKAAAERREREHKEAIERQRREAEAERQRIEDEHRRREEERLADERRQQDELARRQADKEHRARINRAALEAMIGGGMPEDCAKTAITLIAKGQIPSITISY</sequence>
<evidence type="ECO:0000313" key="3">
    <source>
        <dbReference type="Proteomes" id="UP000241895"/>
    </source>
</evidence>
<organism evidence="2 3">
    <name type="scientific">Halomonas litopenaei</name>
    <dbReference type="NCBI Taxonomy" id="2109328"/>
    <lineage>
        <taxon>Bacteria</taxon>
        <taxon>Pseudomonadati</taxon>
        <taxon>Pseudomonadota</taxon>
        <taxon>Gammaproteobacteria</taxon>
        <taxon>Oceanospirillales</taxon>
        <taxon>Halomonadaceae</taxon>
        <taxon>Halomonas</taxon>
    </lineage>
</organism>
<protein>
    <recommendedName>
        <fullName evidence="4">DUF1351 domain-containing protein</fullName>
    </recommendedName>
</protein>
<feature type="region of interest" description="Disordered" evidence="1">
    <location>
        <begin position="216"/>
        <end position="311"/>
    </location>
</feature>
<proteinExistence type="predicted"/>
<evidence type="ECO:0008006" key="4">
    <source>
        <dbReference type="Google" id="ProtNLM"/>
    </source>
</evidence>
<name>A0ABX5IY80_9GAMM</name>
<dbReference type="RefSeq" id="WP_108133164.1">
    <property type="nucleotide sequence ID" value="NZ_PXNS01000009.1"/>
</dbReference>
<dbReference type="EMBL" id="PXNS01000009">
    <property type="protein sequence ID" value="PTL93470.1"/>
    <property type="molecule type" value="Genomic_DNA"/>
</dbReference>